<evidence type="ECO:0000256" key="4">
    <source>
        <dbReference type="ARBA" id="ARBA00023136"/>
    </source>
</evidence>
<dbReference type="InterPro" id="IPR003689">
    <property type="entry name" value="ZIP"/>
</dbReference>
<dbReference type="PANTHER" id="PTHR16950:SF16">
    <property type="entry name" value="ZINC TRANSPORTER ZIP13"/>
    <property type="match status" value="1"/>
</dbReference>
<proteinExistence type="predicted"/>
<dbReference type="Pfam" id="PF02535">
    <property type="entry name" value="Zip"/>
    <property type="match status" value="1"/>
</dbReference>
<dbReference type="PANTHER" id="PTHR16950">
    <property type="entry name" value="ZINC TRANSPORTER SLC39A7 HISTIDINE-RICH MEMBRANE PROTEIN KE4"/>
    <property type="match status" value="1"/>
</dbReference>
<dbReference type="GO" id="GO:0046873">
    <property type="term" value="F:metal ion transmembrane transporter activity"/>
    <property type="evidence" value="ECO:0007669"/>
    <property type="project" value="InterPro"/>
</dbReference>
<keyword evidence="3 5" id="KW-1133">Transmembrane helix</keyword>
<protein>
    <submittedName>
        <fullName evidence="6">Zinc transporter ZupT</fullName>
    </submittedName>
</protein>
<organism evidence="6">
    <name type="scientific">mine drainage metagenome</name>
    <dbReference type="NCBI Taxonomy" id="410659"/>
    <lineage>
        <taxon>unclassified sequences</taxon>
        <taxon>metagenomes</taxon>
        <taxon>ecological metagenomes</taxon>
    </lineage>
</organism>
<keyword evidence="2 5" id="KW-0812">Transmembrane</keyword>
<evidence type="ECO:0000313" key="6">
    <source>
        <dbReference type="EMBL" id="OIR04459.1"/>
    </source>
</evidence>
<gene>
    <name evidence="6" type="primary">zupT_4</name>
    <name evidence="6" type="ORF">GALL_133900</name>
</gene>
<accession>A0A1J5S943</accession>
<feature type="transmembrane region" description="Helical" evidence="5">
    <location>
        <begin position="68"/>
        <end position="89"/>
    </location>
</feature>
<evidence type="ECO:0000256" key="5">
    <source>
        <dbReference type="SAM" id="Phobius"/>
    </source>
</evidence>
<comment type="subcellular location">
    <subcellularLocation>
        <location evidence="1">Membrane</location>
        <topology evidence="1">Multi-pass membrane protein</topology>
    </subcellularLocation>
</comment>
<reference evidence="6" key="1">
    <citation type="submission" date="2016-10" db="EMBL/GenBank/DDBJ databases">
        <title>Sequence of Gallionella enrichment culture.</title>
        <authorList>
            <person name="Poehlein A."/>
            <person name="Muehling M."/>
            <person name="Daniel R."/>
        </authorList>
    </citation>
    <scope>NUCLEOTIDE SEQUENCE</scope>
</reference>
<dbReference type="EMBL" id="MLJW01000057">
    <property type="protein sequence ID" value="OIR04459.1"/>
    <property type="molecule type" value="Genomic_DNA"/>
</dbReference>
<feature type="transmembrane region" description="Helical" evidence="5">
    <location>
        <begin position="221"/>
        <end position="242"/>
    </location>
</feature>
<evidence type="ECO:0000256" key="1">
    <source>
        <dbReference type="ARBA" id="ARBA00004141"/>
    </source>
</evidence>
<feature type="transmembrane region" description="Helical" evidence="5">
    <location>
        <begin position="42"/>
        <end position="62"/>
    </location>
</feature>
<evidence type="ECO:0000256" key="2">
    <source>
        <dbReference type="ARBA" id="ARBA00022692"/>
    </source>
</evidence>
<name>A0A1J5S943_9ZZZZ</name>
<feature type="transmembrane region" description="Helical" evidence="5">
    <location>
        <begin position="12"/>
        <end position="35"/>
    </location>
</feature>
<evidence type="ECO:0000256" key="3">
    <source>
        <dbReference type="ARBA" id="ARBA00022989"/>
    </source>
</evidence>
<dbReference type="AlphaFoldDB" id="A0A1J5S943"/>
<dbReference type="GO" id="GO:0016020">
    <property type="term" value="C:membrane"/>
    <property type="evidence" value="ECO:0007669"/>
    <property type="project" value="UniProtKB-SubCell"/>
</dbReference>
<keyword evidence="4 5" id="KW-0472">Membrane</keyword>
<feature type="transmembrane region" description="Helical" evidence="5">
    <location>
        <begin position="281"/>
        <end position="302"/>
    </location>
</feature>
<sequence>MLGFANFTMSVPAWIILSSLLGGVLSVSLAALFALNVRTAWVPMLVSYAIGAMLGAVFLEILPHAFSISGSVETVSATLLLGLLLFFVLEKLVIWRHCHGDHCEVHAMHSEADCAQVPAKQENSDGNTKYKLASNAQHPSILLGTGHSHVHEHDGGRSGLMIMIGDTFHNFIDGILIAAAFTADIKLGIVTALAIIAHEIPQEVGDFLILLHSGYSKKRALIFNLVSSLATLIGGLMAFYALQYVQSWIPVVLALAASSLLYVAVADLIPGLHKRTELKATISQVLLIGLGVCTIWVAHTVLG</sequence>
<feature type="transmembrane region" description="Helical" evidence="5">
    <location>
        <begin position="248"/>
        <end position="269"/>
    </location>
</feature>
<comment type="caution">
    <text evidence="6">The sequence shown here is derived from an EMBL/GenBank/DDBJ whole genome shotgun (WGS) entry which is preliminary data.</text>
</comment>